<keyword evidence="4" id="KW-1185">Reference proteome</keyword>
<dbReference type="Proteomes" id="UP000219338">
    <property type="component" value="Unassembled WGS sequence"/>
</dbReference>
<dbReference type="STRING" id="47428.A0A284S794"/>
<dbReference type="EMBL" id="FUEG01000038">
    <property type="protein sequence ID" value="SJL16870.1"/>
    <property type="molecule type" value="Genomic_DNA"/>
</dbReference>
<evidence type="ECO:0000256" key="1">
    <source>
        <dbReference type="ARBA" id="ARBA00009005"/>
    </source>
</evidence>
<dbReference type="AlphaFoldDB" id="A0A284S794"/>
<accession>A0A284S794</accession>
<evidence type="ECO:0000313" key="4">
    <source>
        <dbReference type="Proteomes" id="UP000219338"/>
    </source>
</evidence>
<dbReference type="Gene3D" id="3.40.50.1460">
    <property type="match status" value="1"/>
</dbReference>
<evidence type="ECO:0000259" key="2">
    <source>
        <dbReference type="Pfam" id="PF00656"/>
    </source>
</evidence>
<dbReference type="Pfam" id="PF00656">
    <property type="entry name" value="Peptidase_C14"/>
    <property type="match status" value="1"/>
</dbReference>
<dbReference type="GO" id="GO:0004197">
    <property type="term" value="F:cysteine-type endopeptidase activity"/>
    <property type="evidence" value="ECO:0007669"/>
    <property type="project" value="InterPro"/>
</dbReference>
<dbReference type="GO" id="GO:0006508">
    <property type="term" value="P:proteolysis"/>
    <property type="evidence" value="ECO:0007669"/>
    <property type="project" value="InterPro"/>
</dbReference>
<dbReference type="PANTHER" id="PTHR48104">
    <property type="entry name" value="METACASPASE-4"/>
    <property type="match status" value="1"/>
</dbReference>
<name>A0A284S794_ARMOS</name>
<dbReference type="GO" id="GO:0005737">
    <property type="term" value="C:cytoplasm"/>
    <property type="evidence" value="ECO:0007669"/>
    <property type="project" value="TreeGrafter"/>
</dbReference>
<proteinExistence type="inferred from homology"/>
<dbReference type="OMA" id="QEQWLSR"/>
<protein>
    <recommendedName>
        <fullName evidence="2">Peptidase C14 caspase domain-containing protein</fullName>
    </recommendedName>
</protein>
<gene>
    <name evidence="3" type="ORF">ARMOST_20400</name>
</gene>
<dbReference type="OrthoDB" id="10255174at2759"/>
<evidence type="ECO:0000313" key="3">
    <source>
        <dbReference type="EMBL" id="SJL16870.1"/>
    </source>
</evidence>
<dbReference type="InterPro" id="IPR050452">
    <property type="entry name" value="Metacaspase"/>
</dbReference>
<sequence length="428" mass="48510">MNEIVYPVLTFFNMGQWFWQRKTAPDFLNFLLLDDDDLSSEKVDTMPEQLEKQLVPYEKENVTMPELHTEVTVTKERRKGDDISRRTYQCLYDKILYHITLGCQYTDSVNPPPSVEDVSSVNTKPLQDVEDSRFWAVLIGIDAYKSSPLRGCVSDALLVEKYLREDIGIPQERIQLLLGSQDVSSEDPSFPSHTNIVNTLLSLVDNPQIEVGDNIIIYFSGHGSGYSPKDYHFGNAEDSRSLGAVDESIEAICPIDRDTIDGSGLRVPDISDREINSIFQQISRSKGHRITFFLDACHSGTHVRCFPEPGTRTVPPLPRASLRRMLHIADENLSQYPSYKSILESDWKPDMSSHVIMAACKEYQIAREVESETGYNGIFTRAVIDALRSGNLSEESTYIDLLCSLPLRGWQTPVVAGKNKNDRLWFKN</sequence>
<organism evidence="3 4">
    <name type="scientific">Armillaria ostoyae</name>
    <name type="common">Armillaria root rot fungus</name>
    <dbReference type="NCBI Taxonomy" id="47428"/>
    <lineage>
        <taxon>Eukaryota</taxon>
        <taxon>Fungi</taxon>
        <taxon>Dikarya</taxon>
        <taxon>Basidiomycota</taxon>
        <taxon>Agaricomycotina</taxon>
        <taxon>Agaricomycetes</taxon>
        <taxon>Agaricomycetidae</taxon>
        <taxon>Agaricales</taxon>
        <taxon>Marasmiineae</taxon>
        <taxon>Physalacriaceae</taxon>
        <taxon>Armillaria</taxon>
    </lineage>
</organism>
<reference evidence="4" key="1">
    <citation type="journal article" date="2017" name="Nat. Ecol. Evol.">
        <title>Genome expansion and lineage-specific genetic innovations in the forest pathogenic fungi Armillaria.</title>
        <authorList>
            <person name="Sipos G."/>
            <person name="Prasanna A.N."/>
            <person name="Walter M.C."/>
            <person name="O'Connor E."/>
            <person name="Balint B."/>
            <person name="Krizsan K."/>
            <person name="Kiss B."/>
            <person name="Hess J."/>
            <person name="Varga T."/>
            <person name="Slot J."/>
            <person name="Riley R."/>
            <person name="Boka B."/>
            <person name="Rigling D."/>
            <person name="Barry K."/>
            <person name="Lee J."/>
            <person name="Mihaltcheva S."/>
            <person name="LaButti K."/>
            <person name="Lipzen A."/>
            <person name="Waldron R."/>
            <person name="Moloney N.M."/>
            <person name="Sperisen C."/>
            <person name="Kredics L."/>
            <person name="Vagvoelgyi C."/>
            <person name="Patrignani A."/>
            <person name="Fitzpatrick D."/>
            <person name="Nagy I."/>
            <person name="Doyle S."/>
            <person name="Anderson J.B."/>
            <person name="Grigoriev I.V."/>
            <person name="Gueldener U."/>
            <person name="Muensterkoetter M."/>
            <person name="Nagy L.G."/>
        </authorList>
    </citation>
    <scope>NUCLEOTIDE SEQUENCE [LARGE SCALE GENOMIC DNA]</scope>
    <source>
        <strain evidence="4">C18/9</strain>
    </source>
</reference>
<dbReference type="PANTHER" id="PTHR48104:SF30">
    <property type="entry name" value="METACASPASE-1"/>
    <property type="match status" value="1"/>
</dbReference>
<feature type="domain" description="Peptidase C14 caspase" evidence="2">
    <location>
        <begin position="135"/>
        <end position="393"/>
    </location>
</feature>
<dbReference type="InterPro" id="IPR011600">
    <property type="entry name" value="Pept_C14_caspase"/>
</dbReference>
<comment type="similarity">
    <text evidence="1">Belongs to the peptidase C14B family.</text>
</comment>